<dbReference type="EMBL" id="CAJOBB010028820">
    <property type="protein sequence ID" value="CAF4432381.1"/>
    <property type="molecule type" value="Genomic_DNA"/>
</dbReference>
<evidence type="ECO:0000313" key="3">
    <source>
        <dbReference type="Proteomes" id="UP000663868"/>
    </source>
</evidence>
<proteinExistence type="predicted"/>
<comment type="caution">
    <text evidence="2">The sequence shown here is derived from an EMBL/GenBank/DDBJ whole genome shotgun (WGS) entry which is preliminary data.</text>
</comment>
<evidence type="ECO:0000256" key="1">
    <source>
        <dbReference type="SAM" id="Phobius"/>
    </source>
</evidence>
<dbReference type="AlphaFoldDB" id="A0A820R3D9"/>
<evidence type="ECO:0000313" key="2">
    <source>
        <dbReference type="EMBL" id="CAF4432381.1"/>
    </source>
</evidence>
<keyword evidence="1" id="KW-0472">Membrane</keyword>
<dbReference type="Proteomes" id="UP000663868">
    <property type="component" value="Unassembled WGS sequence"/>
</dbReference>
<reference evidence="2" key="1">
    <citation type="submission" date="2021-02" db="EMBL/GenBank/DDBJ databases">
        <authorList>
            <person name="Nowell W R."/>
        </authorList>
    </citation>
    <scope>NUCLEOTIDE SEQUENCE</scope>
</reference>
<protein>
    <recommendedName>
        <fullName evidence="4">EGF-like domain-containing protein</fullName>
    </recommendedName>
</protein>
<name>A0A820R3D9_9BILA</name>
<accession>A0A820R3D9</accession>
<gene>
    <name evidence="2" type="ORF">KXQ929_LOCUS52862</name>
</gene>
<feature type="non-terminal residue" evidence="2">
    <location>
        <position position="125"/>
    </location>
</feature>
<feature type="transmembrane region" description="Helical" evidence="1">
    <location>
        <begin position="75"/>
        <end position="96"/>
    </location>
</feature>
<evidence type="ECO:0008006" key="4">
    <source>
        <dbReference type="Google" id="ProtNLM"/>
    </source>
</evidence>
<feature type="transmembrane region" description="Helical" evidence="1">
    <location>
        <begin position="102"/>
        <end position="123"/>
    </location>
</feature>
<keyword evidence="1" id="KW-0812">Transmembrane</keyword>
<organism evidence="2 3">
    <name type="scientific">Adineta steineri</name>
    <dbReference type="NCBI Taxonomy" id="433720"/>
    <lineage>
        <taxon>Eukaryota</taxon>
        <taxon>Metazoa</taxon>
        <taxon>Spiralia</taxon>
        <taxon>Gnathifera</taxon>
        <taxon>Rotifera</taxon>
        <taxon>Eurotatoria</taxon>
        <taxon>Bdelloidea</taxon>
        <taxon>Adinetida</taxon>
        <taxon>Adinetidae</taxon>
        <taxon>Adineta</taxon>
    </lineage>
</organism>
<sequence>MKFDCFGQNHCENDGQCFQDSPDCPKRTICACRSCYYGSRCQFTTSEFGLSLDAILAYHIIPNVNIFHQTSIVKLSFSFTILFMIVGLVNGVLSFVTFRSKTVLEVGCGIYLLCSSITTRLIMIL</sequence>
<keyword evidence="1" id="KW-1133">Transmembrane helix</keyword>